<dbReference type="AlphaFoldDB" id="A0AAV3XAG8"/>
<dbReference type="NCBIfam" id="NF045598">
    <property type="entry name" value="asr1405_asl0597"/>
    <property type="match status" value="1"/>
</dbReference>
<evidence type="ECO:0000313" key="1">
    <source>
        <dbReference type="EMBL" id="GET37282.1"/>
    </source>
</evidence>
<dbReference type="InterPro" id="IPR054637">
    <property type="entry name" value="Asr1405_Asl0597-like"/>
</dbReference>
<reference evidence="1" key="1">
    <citation type="submission" date="2019-10" db="EMBL/GenBank/DDBJ databases">
        <title>Draft genome sequece of Microseira wollei NIES-4236.</title>
        <authorList>
            <person name="Yamaguchi H."/>
            <person name="Suzuki S."/>
            <person name="Kawachi M."/>
        </authorList>
    </citation>
    <scope>NUCLEOTIDE SEQUENCE</scope>
    <source>
        <strain evidence="1">NIES-4236</strain>
    </source>
</reference>
<proteinExistence type="predicted"/>
<comment type="caution">
    <text evidence="1">The sequence shown here is derived from an EMBL/GenBank/DDBJ whole genome shotgun (WGS) entry which is preliminary data.</text>
</comment>
<keyword evidence="2" id="KW-1185">Reference proteome</keyword>
<dbReference type="EMBL" id="BLAY01000025">
    <property type="protein sequence ID" value="GET37282.1"/>
    <property type="molecule type" value="Genomic_DNA"/>
</dbReference>
<evidence type="ECO:0000313" key="2">
    <source>
        <dbReference type="Proteomes" id="UP001050975"/>
    </source>
</evidence>
<gene>
    <name evidence="1" type="ORF">MiSe_20350</name>
</gene>
<name>A0AAV3XAG8_9CYAN</name>
<accession>A0AAV3XAG8</accession>
<dbReference type="RefSeq" id="WP_226578487.1">
    <property type="nucleotide sequence ID" value="NZ_BLAY01000025.1"/>
</dbReference>
<sequence length="82" mass="9702">MEQSQNQAPAMQLVLVQRGDRWQVYQRLQELGIPCWCSSDGYLQAEINTPTAALQLWSVVRQLSAKRREMTFWLHRCWHCKP</sequence>
<organism evidence="1 2">
    <name type="scientific">Microseira wollei NIES-4236</name>
    <dbReference type="NCBI Taxonomy" id="2530354"/>
    <lineage>
        <taxon>Bacteria</taxon>
        <taxon>Bacillati</taxon>
        <taxon>Cyanobacteriota</taxon>
        <taxon>Cyanophyceae</taxon>
        <taxon>Oscillatoriophycideae</taxon>
        <taxon>Aerosakkonematales</taxon>
        <taxon>Aerosakkonemataceae</taxon>
        <taxon>Microseira</taxon>
    </lineage>
</organism>
<dbReference type="Proteomes" id="UP001050975">
    <property type="component" value="Unassembled WGS sequence"/>
</dbReference>
<evidence type="ECO:0008006" key="3">
    <source>
        <dbReference type="Google" id="ProtNLM"/>
    </source>
</evidence>
<protein>
    <recommendedName>
        <fullName evidence="3">DUF2007 domain-containing protein</fullName>
    </recommendedName>
</protein>